<sequence length="106" mass="12279">MKLQSGHQPNGDCYFYMTTVIVFGSHKNCEGYGYAHVISETQPLIDKNPWMSKKKKLEELIKEGNEKERSDEAKESEESRKRDVNEFGLSDEKEEESKGSKEKDEE</sequence>
<organism evidence="2 3">
    <name type="scientific">Cryptolaemus montrouzieri</name>
    <dbReference type="NCBI Taxonomy" id="559131"/>
    <lineage>
        <taxon>Eukaryota</taxon>
        <taxon>Metazoa</taxon>
        <taxon>Ecdysozoa</taxon>
        <taxon>Arthropoda</taxon>
        <taxon>Hexapoda</taxon>
        <taxon>Insecta</taxon>
        <taxon>Pterygota</taxon>
        <taxon>Neoptera</taxon>
        <taxon>Endopterygota</taxon>
        <taxon>Coleoptera</taxon>
        <taxon>Polyphaga</taxon>
        <taxon>Cucujiformia</taxon>
        <taxon>Coccinelloidea</taxon>
        <taxon>Coccinellidae</taxon>
        <taxon>Scymninae</taxon>
        <taxon>Scymnini</taxon>
        <taxon>Cryptolaemus</taxon>
    </lineage>
</organism>
<feature type="compositionally biased region" description="Basic and acidic residues" evidence="1">
    <location>
        <begin position="61"/>
        <end position="85"/>
    </location>
</feature>
<evidence type="ECO:0000256" key="1">
    <source>
        <dbReference type="SAM" id="MobiDB-lite"/>
    </source>
</evidence>
<dbReference type="AlphaFoldDB" id="A0ABD2NZT7"/>
<dbReference type="Proteomes" id="UP001516400">
    <property type="component" value="Unassembled WGS sequence"/>
</dbReference>
<keyword evidence="3" id="KW-1185">Reference proteome</keyword>
<comment type="caution">
    <text evidence="2">The sequence shown here is derived from an EMBL/GenBank/DDBJ whole genome shotgun (WGS) entry which is preliminary data.</text>
</comment>
<evidence type="ECO:0000313" key="3">
    <source>
        <dbReference type="Proteomes" id="UP001516400"/>
    </source>
</evidence>
<feature type="compositionally biased region" description="Basic and acidic residues" evidence="1">
    <location>
        <begin position="95"/>
        <end position="106"/>
    </location>
</feature>
<feature type="region of interest" description="Disordered" evidence="1">
    <location>
        <begin position="61"/>
        <end position="106"/>
    </location>
</feature>
<proteinExistence type="predicted"/>
<evidence type="ECO:0000313" key="2">
    <source>
        <dbReference type="EMBL" id="KAL3284076.1"/>
    </source>
</evidence>
<dbReference type="EMBL" id="JABFTP020000165">
    <property type="protein sequence ID" value="KAL3284076.1"/>
    <property type="molecule type" value="Genomic_DNA"/>
</dbReference>
<reference evidence="2 3" key="1">
    <citation type="journal article" date="2021" name="BMC Biol.">
        <title>Horizontally acquired antibacterial genes associated with adaptive radiation of ladybird beetles.</title>
        <authorList>
            <person name="Li H.S."/>
            <person name="Tang X.F."/>
            <person name="Huang Y.H."/>
            <person name="Xu Z.Y."/>
            <person name="Chen M.L."/>
            <person name="Du X.Y."/>
            <person name="Qiu B.Y."/>
            <person name="Chen P.T."/>
            <person name="Zhang W."/>
            <person name="Slipinski A."/>
            <person name="Escalona H.E."/>
            <person name="Waterhouse R.M."/>
            <person name="Zwick A."/>
            <person name="Pang H."/>
        </authorList>
    </citation>
    <scope>NUCLEOTIDE SEQUENCE [LARGE SCALE GENOMIC DNA]</scope>
    <source>
        <strain evidence="2">SYSU2018</strain>
    </source>
</reference>
<accession>A0ABD2NZT7</accession>
<protein>
    <submittedName>
        <fullName evidence="2">Uncharacterized protein</fullName>
    </submittedName>
</protein>
<name>A0ABD2NZT7_9CUCU</name>
<gene>
    <name evidence="2" type="ORF">HHI36_018244</name>
</gene>